<evidence type="ECO:0000256" key="2">
    <source>
        <dbReference type="SAM" id="MobiDB-lite"/>
    </source>
</evidence>
<dbReference type="RefSeq" id="WP_147092242.1">
    <property type="nucleotide sequence ID" value="NZ_BJVC01000001.1"/>
</dbReference>
<accession>A0A511BTH3</accession>
<comment type="subcellular location">
    <subcellularLocation>
        <location evidence="1">Cell envelope</location>
    </subcellularLocation>
</comment>
<dbReference type="AlphaFoldDB" id="A0A511BTH3"/>
<evidence type="ECO:0000259" key="3">
    <source>
        <dbReference type="Pfam" id="PF07940"/>
    </source>
</evidence>
<keyword evidence="5" id="KW-1185">Reference proteome</keyword>
<dbReference type="GO" id="GO:0030313">
    <property type="term" value="C:cell envelope"/>
    <property type="evidence" value="ECO:0007669"/>
    <property type="project" value="UniProtKB-SubCell"/>
</dbReference>
<feature type="compositionally biased region" description="Gly residues" evidence="2">
    <location>
        <begin position="571"/>
        <end position="584"/>
    </location>
</feature>
<feature type="region of interest" description="Disordered" evidence="2">
    <location>
        <begin position="513"/>
        <end position="627"/>
    </location>
</feature>
<dbReference type="InterPro" id="IPR012480">
    <property type="entry name" value="Hepar_II_III_C"/>
</dbReference>
<sequence length="642" mass="69849">MFGRWAREARLSFARLPPSLPGMARAPDRPVHMIRDIWPGDPDHGALLVSGACRFEGRAIALRAYDWEYDDLAPEARDWLQSFTWLRDLRALGSDEARLYARAIVGSWLDQPPIDPLVLNAPTAGARLAAWLGHFDFFAATANVSFRQRVMDRILVEGRLVSILLPLPEQGWRNLTALKGLLAAAVAIPSQTGFLQRFHRYLDQELARQILPDGTLRERSPSAQLEAVRELTEISVIMRMAQLPPSEAVQSALNRLSPVLRALRHGDGGLALFNGSKELDDRHIDRIIQHGARQRLLAPSMPDGGFWRIAAGKALLFVDGAGPPPTGYDRDAHAAPLAIEFSHGRQRLFVNCGSAETGRWKHALRETAAHSAVCVEGQSCCDFSPDGHIVRRPAHVTMQHQTQDGAHWLDGQHDGYHPGHGITWRRRLYLGPTGDDLRGEEVLSGEREVAFALRFHLHPSVRAELSPEGDEILMIAGGAIWRFRQEGGHLGLERSVYAGGERPVPCFQIVVGPREETGQIRPAAPGSETPDEGLAPALGANDAGSEADLRSDPPVTGIHRDGAPDSEPVGDTGGVGETGEGAGSDPGAIDDPDESPQERAASVKTPPETSSAGSGAGQRDGAVSPIRPVRRVIQWVMEHVPE</sequence>
<evidence type="ECO:0000313" key="5">
    <source>
        <dbReference type="Proteomes" id="UP000321405"/>
    </source>
</evidence>
<organism evidence="4 5">
    <name type="scientific">Swaminathania salitolerans</name>
    <dbReference type="NCBI Taxonomy" id="182838"/>
    <lineage>
        <taxon>Bacteria</taxon>
        <taxon>Pseudomonadati</taxon>
        <taxon>Pseudomonadota</taxon>
        <taxon>Alphaproteobacteria</taxon>
        <taxon>Acetobacterales</taxon>
        <taxon>Acetobacteraceae</taxon>
        <taxon>Swaminathania</taxon>
    </lineage>
</organism>
<gene>
    <name evidence="4" type="ORF">SSA02_04210</name>
</gene>
<name>A0A511BTH3_9PROT</name>
<dbReference type="Gene3D" id="1.50.10.100">
    <property type="entry name" value="Chondroitin AC/alginate lyase"/>
    <property type="match status" value="1"/>
</dbReference>
<comment type="caution">
    <text evidence="4">The sequence shown here is derived from an EMBL/GenBank/DDBJ whole genome shotgun (WGS) entry which is preliminary data.</text>
</comment>
<dbReference type="Proteomes" id="UP000321405">
    <property type="component" value="Unassembled WGS sequence"/>
</dbReference>
<proteinExistence type="predicted"/>
<evidence type="ECO:0000256" key="1">
    <source>
        <dbReference type="ARBA" id="ARBA00004196"/>
    </source>
</evidence>
<evidence type="ECO:0000313" key="4">
    <source>
        <dbReference type="EMBL" id="GEL01258.1"/>
    </source>
</evidence>
<dbReference type="GO" id="GO:0016829">
    <property type="term" value="F:lyase activity"/>
    <property type="evidence" value="ECO:0007669"/>
    <property type="project" value="InterPro"/>
</dbReference>
<dbReference type="OrthoDB" id="9787373at2"/>
<dbReference type="Gene3D" id="2.70.98.70">
    <property type="match status" value="1"/>
</dbReference>
<dbReference type="EMBL" id="BJVC01000001">
    <property type="protein sequence ID" value="GEL01258.1"/>
    <property type="molecule type" value="Genomic_DNA"/>
</dbReference>
<dbReference type="InterPro" id="IPR008929">
    <property type="entry name" value="Chondroitin_lyas"/>
</dbReference>
<protein>
    <submittedName>
        <fullName evidence="4">Heparinase</fullName>
    </submittedName>
</protein>
<feature type="domain" description="Heparinase II/III-like C-terminal" evidence="3">
    <location>
        <begin position="298"/>
        <end position="516"/>
    </location>
</feature>
<reference evidence="4 5" key="1">
    <citation type="submission" date="2019-07" db="EMBL/GenBank/DDBJ databases">
        <title>Whole genome shotgun sequence of Swaminathania salitolerans NBRC 104436.</title>
        <authorList>
            <person name="Hosoyama A."/>
            <person name="Uohara A."/>
            <person name="Ohji S."/>
            <person name="Ichikawa N."/>
        </authorList>
    </citation>
    <scope>NUCLEOTIDE SEQUENCE [LARGE SCALE GENOMIC DNA]</scope>
    <source>
        <strain evidence="4 5">NBRC 104436</strain>
    </source>
</reference>
<dbReference type="Pfam" id="PF07940">
    <property type="entry name" value="Hepar_II_III_C"/>
    <property type="match status" value="1"/>
</dbReference>